<evidence type="ECO:0000313" key="5">
    <source>
        <dbReference type="Proteomes" id="UP000182178"/>
    </source>
</evidence>
<evidence type="ECO:0000256" key="2">
    <source>
        <dbReference type="SAM" id="MobiDB-lite"/>
    </source>
</evidence>
<dbReference type="PIRSF" id="PIRSF033887">
    <property type="entry name" value="PduX"/>
    <property type="match status" value="1"/>
</dbReference>
<reference evidence="4 5" key="1">
    <citation type="submission" date="2015-08" db="EMBL/GenBank/DDBJ databases">
        <authorList>
            <person name="Varghese N."/>
        </authorList>
    </citation>
    <scope>NUCLEOTIDE SEQUENCE [LARGE SCALE GENOMIC DNA]</scope>
    <source>
        <strain evidence="4 5">DSM 18167</strain>
    </source>
</reference>
<dbReference type="GO" id="GO:0016301">
    <property type="term" value="F:kinase activity"/>
    <property type="evidence" value="ECO:0007669"/>
    <property type="project" value="UniProtKB-KW"/>
</dbReference>
<accession>A0ABP2A5P2</accession>
<organism evidence="4 5">
    <name type="scientific">Chelatococcus sambhunathii</name>
    <dbReference type="NCBI Taxonomy" id="363953"/>
    <lineage>
        <taxon>Bacteria</taxon>
        <taxon>Pseudomonadati</taxon>
        <taxon>Pseudomonadota</taxon>
        <taxon>Alphaproteobacteria</taxon>
        <taxon>Hyphomicrobiales</taxon>
        <taxon>Chelatococcaceae</taxon>
        <taxon>Chelatococcus</taxon>
    </lineage>
</organism>
<evidence type="ECO:0000313" key="4">
    <source>
        <dbReference type="EMBL" id="CUA89243.1"/>
    </source>
</evidence>
<evidence type="ECO:0000259" key="3">
    <source>
        <dbReference type="Pfam" id="PF00288"/>
    </source>
</evidence>
<dbReference type="InterPro" id="IPR020568">
    <property type="entry name" value="Ribosomal_Su5_D2-typ_SF"/>
</dbReference>
<name>A0ABP2A5P2_9HYPH</name>
<keyword evidence="5" id="KW-1185">Reference proteome</keyword>
<comment type="caution">
    <text evidence="4">The sequence shown here is derived from an EMBL/GenBank/DDBJ whole genome shotgun (WGS) entry which is preliminary data.</text>
</comment>
<feature type="compositionally biased region" description="Basic and acidic residues" evidence="2">
    <location>
        <begin position="1"/>
        <end position="17"/>
    </location>
</feature>
<gene>
    <name evidence="4" type="ORF">Ga0061061_10752</name>
</gene>
<dbReference type="SUPFAM" id="SSF54211">
    <property type="entry name" value="Ribosomal protein S5 domain 2-like"/>
    <property type="match status" value="1"/>
</dbReference>
<dbReference type="InterPro" id="IPR006204">
    <property type="entry name" value="GHMP_kinase_N_dom"/>
</dbReference>
<feature type="region of interest" description="Disordered" evidence="2">
    <location>
        <begin position="1"/>
        <end position="25"/>
    </location>
</feature>
<feature type="domain" description="GHMP kinase N-terminal" evidence="3">
    <location>
        <begin position="80"/>
        <end position="147"/>
    </location>
</feature>
<proteinExistence type="predicted"/>
<keyword evidence="1 4" id="KW-0418">Kinase</keyword>
<evidence type="ECO:0000256" key="1">
    <source>
        <dbReference type="ARBA" id="ARBA00022777"/>
    </source>
</evidence>
<dbReference type="InterPro" id="IPR012363">
    <property type="entry name" value="PduX"/>
</dbReference>
<dbReference type="InterPro" id="IPR014721">
    <property type="entry name" value="Ribsml_uS5_D2-typ_fold_subgr"/>
</dbReference>
<dbReference type="Gene3D" id="3.30.230.10">
    <property type="match status" value="1"/>
</dbReference>
<sequence>MTNTRDGRRPGSNEGRLRVGTGRASAHHGELLQGVFEGADGRLHRGLITLPCPVFTSTATFWPRLGSGITTRPAGRDKASRAATLTLERLSLPQIGGELTIESTVPMGHGYGSSTADVVAAIRATAAAARVTLRQETVAALAVAAETASDPLAYEGLPVLFAQREGLLLELLGPAFPPLIIVGCNVAPDQPVDTLLTSPARYGSDEIETFRVLSGLARHAVAAGDARLLASVATASACISQRHLPKPHFDKLSDLARGTGACGLQVAHSGTLIGLLFDGAESHARRRAAEAASHLAAHGLLSVITYELGVEGTP</sequence>
<keyword evidence="1 4" id="KW-0808">Transferase</keyword>
<dbReference type="Proteomes" id="UP000182178">
    <property type="component" value="Unassembled WGS sequence"/>
</dbReference>
<dbReference type="RefSeq" id="WP_245280555.1">
    <property type="nucleotide sequence ID" value="NZ_CYHC01000007.1"/>
</dbReference>
<dbReference type="EMBL" id="CYHC01000007">
    <property type="protein sequence ID" value="CUA89243.1"/>
    <property type="molecule type" value="Genomic_DNA"/>
</dbReference>
<dbReference type="Pfam" id="PF00288">
    <property type="entry name" value="GHMP_kinases_N"/>
    <property type="match status" value="1"/>
</dbReference>
<protein>
    <submittedName>
        <fullName evidence="4">Threonine kinase</fullName>
    </submittedName>
</protein>